<feature type="compositionally biased region" description="Basic and acidic residues" evidence="1">
    <location>
        <begin position="518"/>
        <end position="532"/>
    </location>
</feature>
<evidence type="ECO:0000313" key="3">
    <source>
        <dbReference type="Proteomes" id="UP001454036"/>
    </source>
</evidence>
<feature type="region of interest" description="Disordered" evidence="1">
    <location>
        <begin position="925"/>
        <end position="955"/>
    </location>
</feature>
<gene>
    <name evidence="2" type="ORF">LIER_24108</name>
</gene>
<organism evidence="2 3">
    <name type="scientific">Lithospermum erythrorhizon</name>
    <name type="common">Purple gromwell</name>
    <name type="synonym">Lithospermum officinale var. erythrorhizon</name>
    <dbReference type="NCBI Taxonomy" id="34254"/>
    <lineage>
        <taxon>Eukaryota</taxon>
        <taxon>Viridiplantae</taxon>
        <taxon>Streptophyta</taxon>
        <taxon>Embryophyta</taxon>
        <taxon>Tracheophyta</taxon>
        <taxon>Spermatophyta</taxon>
        <taxon>Magnoliopsida</taxon>
        <taxon>eudicotyledons</taxon>
        <taxon>Gunneridae</taxon>
        <taxon>Pentapetalae</taxon>
        <taxon>asterids</taxon>
        <taxon>lamiids</taxon>
        <taxon>Boraginales</taxon>
        <taxon>Boraginaceae</taxon>
        <taxon>Boraginoideae</taxon>
        <taxon>Lithospermeae</taxon>
        <taxon>Lithospermum</taxon>
    </lineage>
</organism>
<dbReference type="PANTHER" id="PTHR34837:SF1">
    <property type="entry name" value="LOW PROTEIN: ZINC FINGER CCCH DOMAIN PROTEIN"/>
    <property type="match status" value="1"/>
</dbReference>
<feature type="compositionally biased region" description="Basic and acidic residues" evidence="1">
    <location>
        <begin position="641"/>
        <end position="684"/>
    </location>
</feature>
<dbReference type="Proteomes" id="UP001454036">
    <property type="component" value="Unassembled WGS sequence"/>
</dbReference>
<accession>A0AAV3R5L2</accession>
<reference evidence="2 3" key="1">
    <citation type="submission" date="2024-01" db="EMBL/GenBank/DDBJ databases">
        <title>The complete chloroplast genome sequence of Lithospermum erythrorhizon: insights into the phylogenetic relationship among Boraginaceae species and the maternal lineages of purple gromwells.</title>
        <authorList>
            <person name="Okada T."/>
            <person name="Watanabe K."/>
        </authorList>
    </citation>
    <scope>NUCLEOTIDE SEQUENCE [LARGE SCALE GENOMIC DNA]</scope>
</reference>
<keyword evidence="3" id="KW-1185">Reference proteome</keyword>
<comment type="caution">
    <text evidence="2">The sequence shown here is derived from an EMBL/GenBank/DDBJ whole genome shotgun (WGS) entry which is preliminary data.</text>
</comment>
<name>A0AAV3R5L2_LITER</name>
<evidence type="ECO:0000256" key="1">
    <source>
        <dbReference type="SAM" id="MobiDB-lite"/>
    </source>
</evidence>
<feature type="region of interest" description="Disordered" evidence="1">
    <location>
        <begin position="1246"/>
        <end position="1265"/>
    </location>
</feature>
<feature type="compositionally biased region" description="Basic and acidic residues" evidence="1">
    <location>
        <begin position="44"/>
        <end position="77"/>
    </location>
</feature>
<dbReference type="PANTHER" id="PTHR34837">
    <property type="entry name" value="OS05G0595500 PROTEIN"/>
    <property type="match status" value="1"/>
</dbReference>
<evidence type="ECO:0000313" key="2">
    <source>
        <dbReference type="EMBL" id="GAA0169677.1"/>
    </source>
</evidence>
<feature type="compositionally biased region" description="Polar residues" evidence="1">
    <location>
        <begin position="700"/>
        <end position="717"/>
    </location>
</feature>
<feature type="compositionally biased region" description="Basic and acidic residues" evidence="1">
    <location>
        <begin position="246"/>
        <end position="501"/>
    </location>
</feature>
<feature type="compositionally biased region" description="Basic and acidic residues" evidence="1">
    <location>
        <begin position="19"/>
        <end position="36"/>
    </location>
</feature>
<dbReference type="AlphaFoldDB" id="A0AAV3R5L2"/>
<feature type="region of interest" description="Disordered" evidence="1">
    <location>
        <begin position="1"/>
        <end position="749"/>
    </location>
</feature>
<feature type="compositionally biased region" description="Basic and acidic residues" evidence="1">
    <location>
        <begin position="106"/>
        <end position="203"/>
    </location>
</feature>
<feature type="compositionally biased region" description="Basic residues" evidence="1">
    <location>
        <begin position="1"/>
        <end position="18"/>
    </location>
</feature>
<feature type="compositionally biased region" description="Basic and acidic residues" evidence="1">
    <location>
        <begin position="596"/>
        <end position="624"/>
    </location>
</feature>
<feature type="compositionally biased region" description="Basic and acidic residues" evidence="1">
    <location>
        <begin position="216"/>
        <end position="226"/>
    </location>
</feature>
<protein>
    <submittedName>
        <fullName evidence="2">Uncharacterized protein</fullName>
    </submittedName>
</protein>
<dbReference type="EMBL" id="BAABME010006936">
    <property type="protein sequence ID" value="GAA0169677.1"/>
    <property type="molecule type" value="Genomic_DNA"/>
</dbReference>
<sequence length="1265" mass="143307">MPRSSRHKSHKQSKHSSKGSREYSDSEVEDVKRKESGSGSVSDRVVKDLGHLTSGEKRKLSSQVKELKDLSLHRNGDAGDEYVSSKRRKEKGTDKSNGGDRWNGGDGREGVEKEKKGESLKNDGEKGSKSREAKSDVKSRSSKRHESDLDTKEDNGALLEEKEYNRSGSRTEKRKSEKEKDGKDNKESREKERGSEKEKKGVESGRSNEVNVGGDVMRKQDMRLDEVGEDGLVKRSRNNAEFPSPDEMRNVEIDEKRARKKKESSGDLDKYQDDIKDGGVRRLSSRSERVKEGRSLDEKIKQGCYRDKYYEDVDKDVKYHDDLEKDSKHREDKYRDDGDRDSRHRDDVDRDGQRRENKYREDSGRDAKRRDDKHQGESERDYRRRDDKYRDDGEKDNRRKDEKHREDIEKESRHSDTRYYDDADRDGRHKVERFRDADRDIRHKEDKYRDDYERENRHRDKVGDEVDREKRFRDGKYRDDRLPKDRSGDKSDSKRPRDENHVSGFHPRKSSLYDDSDDRMSRYKEDLAEKHSSGQGRGDFTNERGRSTSKIADSDTSATHYRRQSSPSSGSHVISNQYRLSKQDEPTYKDYGVTPYREHEKKHLQRDDANSGELAAERRIRPDAHASPMPLMDKSPSSTMSERRHSRTDVRRNLDVNESGRRYGSSRDGKDFPGREARGNRDAMETFPGDEFSQVDGDNGSVSSPFARSGNLSNSAKSLLPPPPFRTGVDSPLPFGMSDDDSRGKSINRHRRLGDTSMGRMHGNSWRGAPNWSSPVANGFMPFQHGPPPVGFHPVMHQFPAPPLFGVRPSMDLNHHGLPFPITDVDRFSGHVRSMGWRNLVDDSCPPPLHGWDANSSAFNEDSHLLGRPDWDNSRIPVGVKTTSASTEMTTSEKQNISMQEEADDYIAGQFSKQSQLVNVRHDHQADSTEVGPLNGSIEKETSEPSPKFGEISSTEGKFKKDDHHLCRAYLSKLDISADLAGPELYEQCAKLLGVDHNLHFDVDESKILYLEEAVDGKAASNKVPSTFVFTATDDSVFEKAMMLYKKHKEEFTFIKLDSPPPSGVENALPILCGETMSNKKDVAVEEMEVAAPDLEQIDLPNISQEVKEPNGVENVEAALIPDSQNRVADLLVDKTEVSVCATSNTSMEVQVSSDIEARDINTSMEVQVSSDIEARDINDNVIEDNLGLETVDSPAIAVENEMTISSDATLTSDMPISSILEKEGMDVKCGLAQISDVPEAVMPESVESESVNLSRIHHSPESTH</sequence>
<feature type="compositionally biased region" description="Polar residues" evidence="1">
    <location>
        <begin position="548"/>
        <end position="580"/>
    </location>
</feature>
<proteinExistence type="predicted"/>